<sequence length="258" mass="30445">MNQTARLLETLKHYLKIQGITYRILAQRLKLSESSVKRLFSDQSLSLKRLEKICSVLGLDLYELVKLSREQQPLVHSFNDMQEKALLSQPSLLVLLVLFVNGWTTEELVEEFKLEEVELRVQLRQLEQLKLIEWLPQDRTRLCFERSVLWQRNSPLWQIWGRTNMQEFFNDEFDQSKERWHFAAPQLSADSRKLILSELDRLMQTLRELQDIDAALPADEREPTGFLLAYRPWIPPLLDSLQSQRKDLASKKTAMPKP</sequence>
<dbReference type="Gene3D" id="1.10.260.40">
    <property type="entry name" value="lambda repressor-like DNA-binding domains"/>
    <property type="match status" value="1"/>
</dbReference>
<dbReference type="EMBL" id="NZEX01000102">
    <property type="protein sequence ID" value="MAH63618.1"/>
    <property type="molecule type" value="Genomic_DNA"/>
</dbReference>
<comment type="caution">
    <text evidence="2">The sequence shown here is derived from an EMBL/GenBank/DDBJ whole genome shotgun (WGS) entry which is preliminary data.</text>
</comment>
<dbReference type="InterPro" id="IPR010982">
    <property type="entry name" value="Lambda_DNA-bd_dom_sf"/>
</dbReference>
<dbReference type="PROSITE" id="PS50943">
    <property type="entry name" value="HTH_CROC1"/>
    <property type="match status" value="1"/>
</dbReference>
<dbReference type="AlphaFoldDB" id="A0A2D6YK86"/>
<dbReference type="Pfam" id="PF13443">
    <property type="entry name" value="HTH_26"/>
    <property type="match status" value="1"/>
</dbReference>
<dbReference type="InterPro" id="IPR001387">
    <property type="entry name" value="Cro/C1-type_HTH"/>
</dbReference>
<evidence type="ECO:0000313" key="3">
    <source>
        <dbReference type="Proteomes" id="UP000226525"/>
    </source>
</evidence>
<dbReference type="SUPFAM" id="SSF46785">
    <property type="entry name" value="Winged helix' DNA-binding domain"/>
    <property type="match status" value="1"/>
</dbReference>
<evidence type="ECO:0000259" key="1">
    <source>
        <dbReference type="PROSITE" id="PS50943"/>
    </source>
</evidence>
<proteinExistence type="predicted"/>
<name>A0A2D6YK86_9DELT</name>
<accession>A0A2D6YK86</accession>
<dbReference type="SUPFAM" id="SSF47413">
    <property type="entry name" value="lambda repressor-like DNA-binding domains"/>
    <property type="match status" value="1"/>
</dbReference>
<dbReference type="Proteomes" id="UP000226525">
    <property type="component" value="Unassembled WGS sequence"/>
</dbReference>
<feature type="domain" description="HTH cro/C1-type" evidence="1">
    <location>
        <begin position="11"/>
        <end position="64"/>
    </location>
</feature>
<gene>
    <name evidence="2" type="ORF">CMN54_09280</name>
</gene>
<protein>
    <submittedName>
        <fullName evidence="2">Transcriptional regulator</fullName>
    </submittedName>
</protein>
<reference evidence="3" key="1">
    <citation type="submission" date="2017-09" db="EMBL/GenBank/DDBJ databases">
        <title>The Reconstruction of 2,631 Draft Metagenome-Assembled Genomes from the Global Oceans.</title>
        <authorList>
            <person name="Tully B.J."/>
            <person name="Graham E.D."/>
            <person name="Heidelberg J.F."/>
        </authorList>
    </citation>
    <scope>NUCLEOTIDE SEQUENCE [LARGE SCALE GENOMIC DNA]</scope>
</reference>
<evidence type="ECO:0000313" key="2">
    <source>
        <dbReference type="EMBL" id="MAH63618.1"/>
    </source>
</evidence>
<dbReference type="InterPro" id="IPR036390">
    <property type="entry name" value="WH_DNA-bd_sf"/>
</dbReference>
<organism evidence="2 3">
    <name type="scientific">SAR324 cluster bacterium</name>
    <dbReference type="NCBI Taxonomy" id="2024889"/>
    <lineage>
        <taxon>Bacteria</taxon>
        <taxon>Deltaproteobacteria</taxon>
        <taxon>SAR324 cluster</taxon>
    </lineage>
</organism>
<dbReference type="CDD" id="cd00093">
    <property type="entry name" value="HTH_XRE"/>
    <property type="match status" value="1"/>
</dbReference>
<dbReference type="GO" id="GO:0003677">
    <property type="term" value="F:DNA binding"/>
    <property type="evidence" value="ECO:0007669"/>
    <property type="project" value="InterPro"/>
</dbReference>
<dbReference type="SMART" id="SM00530">
    <property type="entry name" value="HTH_XRE"/>
    <property type="match status" value="1"/>
</dbReference>